<sequence length="60" mass="7103">VQKAVGWVLREMGHVYPDEIRQFFVQNMADFSTVAFSRAIERRNPDLRAKLRQLRKEARA</sequence>
<gene>
    <name evidence="1" type="ORF">METZ01_LOCUS258247</name>
</gene>
<name>A0A382J2U3_9ZZZZ</name>
<dbReference type="InterPro" id="IPR014825">
    <property type="entry name" value="DNA_alkylation"/>
</dbReference>
<feature type="non-terminal residue" evidence="1">
    <location>
        <position position="1"/>
    </location>
</feature>
<dbReference type="InterPro" id="IPR016024">
    <property type="entry name" value="ARM-type_fold"/>
</dbReference>
<organism evidence="1">
    <name type="scientific">marine metagenome</name>
    <dbReference type="NCBI Taxonomy" id="408172"/>
    <lineage>
        <taxon>unclassified sequences</taxon>
        <taxon>metagenomes</taxon>
        <taxon>ecological metagenomes</taxon>
    </lineage>
</organism>
<dbReference type="AlphaFoldDB" id="A0A382J2U3"/>
<reference evidence="1" key="1">
    <citation type="submission" date="2018-05" db="EMBL/GenBank/DDBJ databases">
        <authorList>
            <person name="Lanie J.A."/>
            <person name="Ng W.-L."/>
            <person name="Kazmierczak K.M."/>
            <person name="Andrzejewski T.M."/>
            <person name="Davidsen T.M."/>
            <person name="Wayne K.J."/>
            <person name="Tettelin H."/>
            <person name="Glass J.I."/>
            <person name="Rusch D."/>
            <person name="Podicherti R."/>
            <person name="Tsui H.-C.T."/>
            <person name="Winkler M.E."/>
        </authorList>
    </citation>
    <scope>NUCLEOTIDE SEQUENCE</scope>
</reference>
<dbReference type="EMBL" id="UINC01070894">
    <property type="protein sequence ID" value="SVC05393.1"/>
    <property type="molecule type" value="Genomic_DNA"/>
</dbReference>
<dbReference type="SUPFAM" id="SSF48371">
    <property type="entry name" value="ARM repeat"/>
    <property type="match status" value="1"/>
</dbReference>
<evidence type="ECO:0008006" key="2">
    <source>
        <dbReference type="Google" id="ProtNLM"/>
    </source>
</evidence>
<dbReference type="Gene3D" id="1.25.10.90">
    <property type="match status" value="1"/>
</dbReference>
<accession>A0A382J2U3</accession>
<proteinExistence type="predicted"/>
<evidence type="ECO:0000313" key="1">
    <source>
        <dbReference type="EMBL" id="SVC05393.1"/>
    </source>
</evidence>
<protein>
    <recommendedName>
        <fullName evidence="2">DNA alkylation repair protein</fullName>
    </recommendedName>
</protein>
<dbReference type="Pfam" id="PF08713">
    <property type="entry name" value="DNA_alkylation"/>
    <property type="match status" value="1"/>
</dbReference>